<name>A0A853L700_9PROT</name>
<evidence type="ECO:0000313" key="5">
    <source>
        <dbReference type="Proteomes" id="UP000094009"/>
    </source>
</evidence>
<dbReference type="SUPFAM" id="SSF47598">
    <property type="entry name" value="Ribbon-helix-helix"/>
    <property type="match status" value="1"/>
</dbReference>
<dbReference type="GO" id="GO:0006355">
    <property type="term" value="P:regulation of DNA-templated transcription"/>
    <property type="evidence" value="ECO:0007669"/>
    <property type="project" value="InterPro"/>
</dbReference>
<dbReference type="EMBL" id="JPVZ01000001">
    <property type="protein sequence ID" value="OAZ12113.1"/>
    <property type="molecule type" value="Genomic_DNA"/>
</dbReference>
<evidence type="ECO:0000256" key="2">
    <source>
        <dbReference type="ARBA" id="ARBA00022649"/>
    </source>
</evidence>
<evidence type="ECO:0000313" key="4">
    <source>
        <dbReference type="EMBL" id="OAZ12113.1"/>
    </source>
</evidence>
<feature type="region of interest" description="Disordered" evidence="3">
    <location>
        <begin position="52"/>
        <end position="77"/>
    </location>
</feature>
<feature type="compositionally biased region" description="Basic and acidic residues" evidence="3">
    <location>
        <begin position="61"/>
        <end position="77"/>
    </location>
</feature>
<proteinExistence type="inferred from homology"/>
<protein>
    <submittedName>
        <fullName evidence="4">CopG family transcriptional regulator</fullName>
    </submittedName>
</protein>
<evidence type="ECO:0000256" key="3">
    <source>
        <dbReference type="SAM" id="MobiDB-lite"/>
    </source>
</evidence>
<sequence>MATMNVSLPDLMREWVESQIEQGEYASSSDYIRDLIRQDQRRQKLLKAALNEGLNSGRSPRTAEDILQETRKKLTDG</sequence>
<dbReference type="RefSeq" id="WP_064779876.1">
    <property type="nucleotide sequence ID" value="NZ_JPVZ01000001.1"/>
</dbReference>
<accession>A0A853L700</accession>
<dbReference type="PANTHER" id="PTHR36582:SF2">
    <property type="entry name" value="ANTITOXIN PARD"/>
    <property type="match status" value="1"/>
</dbReference>
<dbReference type="AlphaFoldDB" id="A0A853L700"/>
<comment type="similarity">
    <text evidence="1">Belongs to the ParD antitoxin family.</text>
</comment>
<dbReference type="InterPro" id="IPR038296">
    <property type="entry name" value="ParD_sf"/>
</dbReference>
<dbReference type="CDD" id="cd22231">
    <property type="entry name" value="RHH_NikR_HicB-like"/>
    <property type="match status" value="1"/>
</dbReference>
<dbReference type="Pfam" id="PF03693">
    <property type="entry name" value="ParD_antitoxin"/>
    <property type="match status" value="1"/>
</dbReference>
<dbReference type="Proteomes" id="UP000094009">
    <property type="component" value="Unassembled WGS sequence"/>
</dbReference>
<reference evidence="4 5" key="1">
    <citation type="submission" date="2014-07" db="EMBL/GenBank/DDBJ databases">
        <title>Draft genome sequence of Thalassospira tepidiphila 1-1B.</title>
        <authorList>
            <person name="Lai Q."/>
            <person name="Shao Z."/>
        </authorList>
    </citation>
    <scope>NUCLEOTIDE SEQUENCE [LARGE SCALE GENOMIC DNA]</scope>
    <source>
        <strain evidence="4 5">MCCC 1A03514</strain>
    </source>
</reference>
<dbReference type="InterPro" id="IPR010985">
    <property type="entry name" value="Ribbon_hlx_hlx"/>
</dbReference>
<gene>
    <name evidence="4" type="ORF">TH4_03335</name>
</gene>
<dbReference type="PANTHER" id="PTHR36582">
    <property type="entry name" value="ANTITOXIN PARD"/>
    <property type="match status" value="1"/>
</dbReference>
<organism evidence="4 5">
    <name type="scientific">Thalassospira tepidiphila MCCC 1A03514</name>
    <dbReference type="NCBI Taxonomy" id="1177930"/>
    <lineage>
        <taxon>Bacteria</taxon>
        <taxon>Pseudomonadati</taxon>
        <taxon>Pseudomonadota</taxon>
        <taxon>Alphaproteobacteria</taxon>
        <taxon>Rhodospirillales</taxon>
        <taxon>Thalassospiraceae</taxon>
        <taxon>Thalassospira</taxon>
    </lineage>
</organism>
<dbReference type="Gene3D" id="6.10.10.120">
    <property type="entry name" value="Antitoxin ParD1-like"/>
    <property type="match status" value="1"/>
</dbReference>
<evidence type="ECO:0000256" key="1">
    <source>
        <dbReference type="ARBA" id="ARBA00008580"/>
    </source>
</evidence>
<dbReference type="NCBIfam" id="TIGR02606">
    <property type="entry name" value="antidote_CC2985"/>
    <property type="match status" value="1"/>
</dbReference>
<dbReference type="InterPro" id="IPR022789">
    <property type="entry name" value="ParD"/>
</dbReference>
<keyword evidence="2" id="KW-1277">Toxin-antitoxin system</keyword>
<comment type="caution">
    <text evidence="4">The sequence shown here is derived from an EMBL/GenBank/DDBJ whole genome shotgun (WGS) entry which is preliminary data.</text>
</comment>